<evidence type="ECO:0000256" key="9">
    <source>
        <dbReference type="ARBA" id="ARBA00023136"/>
    </source>
</evidence>
<dbReference type="AlphaFoldDB" id="A0A7C9ET51"/>
<evidence type="ECO:0000256" key="3">
    <source>
        <dbReference type="ARBA" id="ARBA00022448"/>
    </source>
</evidence>
<keyword evidence="9" id="KW-0472">Membrane</keyword>
<evidence type="ECO:0000256" key="6">
    <source>
        <dbReference type="ARBA" id="ARBA00022946"/>
    </source>
</evidence>
<keyword evidence="5" id="KW-0460">Magnesium</keyword>
<keyword evidence="4" id="KW-0812">Transmembrane</keyword>
<evidence type="ECO:0008006" key="11">
    <source>
        <dbReference type="Google" id="ProtNLM"/>
    </source>
</evidence>
<keyword evidence="3" id="KW-0813">Transport</keyword>
<dbReference type="Gene3D" id="2.40.128.330">
    <property type="match status" value="1"/>
</dbReference>
<evidence type="ECO:0000256" key="1">
    <source>
        <dbReference type="ARBA" id="ARBA00004141"/>
    </source>
</evidence>
<dbReference type="GO" id="GO:0015095">
    <property type="term" value="F:magnesium ion transmembrane transporter activity"/>
    <property type="evidence" value="ECO:0007669"/>
    <property type="project" value="TreeGrafter"/>
</dbReference>
<dbReference type="EMBL" id="GISG01244595">
    <property type="protein sequence ID" value="MBA4669668.1"/>
    <property type="molecule type" value="Transcribed_RNA"/>
</dbReference>
<evidence type="ECO:0000256" key="5">
    <source>
        <dbReference type="ARBA" id="ARBA00022842"/>
    </source>
</evidence>
<evidence type="ECO:0000313" key="10">
    <source>
        <dbReference type="EMBL" id="MBA4669668.1"/>
    </source>
</evidence>
<dbReference type="InterPro" id="IPR039204">
    <property type="entry name" value="MRS2-like"/>
</dbReference>
<keyword evidence="7" id="KW-1133">Transmembrane helix</keyword>
<keyword evidence="6" id="KW-0809">Transit peptide</keyword>
<reference evidence="10" key="1">
    <citation type="journal article" date="2013" name="J. Plant Res.">
        <title>Effect of fungi and light on seed germination of three Opuntia species from semiarid lands of central Mexico.</title>
        <authorList>
            <person name="Delgado-Sanchez P."/>
            <person name="Jimenez-Bremont J.F."/>
            <person name="Guerrero-Gonzalez Mde L."/>
            <person name="Flores J."/>
        </authorList>
    </citation>
    <scope>NUCLEOTIDE SEQUENCE</scope>
    <source>
        <tissue evidence="10">Cladode</tissue>
    </source>
</reference>
<protein>
    <recommendedName>
        <fullName evidence="11">Magnesium transporter</fullName>
    </recommendedName>
</protein>
<evidence type="ECO:0000256" key="7">
    <source>
        <dbReference type="ARBA" id="ARBA00022989"/>
    </source>
</evidence>
<dbReference type="FunFam" id="2.40.128.330:FF:000004">
    <property type="entry name" value="Magnesium transporter MRS2-11, chloroplastic"/>
    <property type="match status" value="1"/>
</dbReference>
<dbReference type="PANTHER" id="PTHR13890">
    <property type="entry name" value="RNA SPLICING PROTEIN MRS2, MITOCHONDRIAL"/>
    <property type="match status" value="1"/>
</dbReference>
<accession>A0A7C9ET51</accession>
<evidence type="ECO:0000256" key="8">
    <source>
        <dbReference type="ARBA" id="ARBA00023065"/>
    </source>
</evidence>
<dbReference type="GO" id="GO:0009941">
    <property type="term" value="C:chloroplast envelope"/>
    <property type="evidence" value="ECO:0007669"/>
    <property type="project" value="TreeGrafter"/>
</dbReference>
<reference evidence="10" key="2">
    <citation type="submission" date="2020-07" db="EMBL/GenBank/DDBJ databases">
        <authorList>
            <person name="Vera ALvarez R."/>
            <person name="Arias-Moreno D.M."/>
            <person name="Jimenez-Jacinto V."/>
            <person name="Jimenez-Bremont J.F."/>
            <person name="Swaminathan K."/>
            <person name="Moose S.P."/>
            <person name="Guerrero-Gonzalez M.L."/>
            <person name="Marino-Ramirez L."/>
            <person name="Landsman D."/>
            <person name="Rodriguez-Kessler M."/>
            <person name="Delgado-Sanchez P."/>
        </authorList>
    </citation>
    <scope>NUCLEOTIDE SEQUENCE</scope>
    <source>
        <tissue evidence="10">Cladode</tissue>
    </source>
</reference>
<dbReference type="GO" id="GO:0016020">
    <property type="term" value="C:membrane"/>
    <property type="evidence" value="ECO:0007669"/>
    <property type="project" value="UniProtKB-SubCell"/>
</dbReference>
<sequence length="269" mass="29578">MLSAATSASLNLPFFLSPPLPPALPSLLFSDVLRRRPCSLAAEVVSLHRAYCVASFLPIAIKVASRTKCFGKSAAEDQLSDLETAGGDEFDFEDRENQNGSIIAQDSENDLPKGSTSPVSDFLSLGIPEPVYQVVEVKSDGTILNKSINRRQLLKSSGLRPRDIRSVDPSLWLTNSMPSLLVREHAILLNLGSLRAIVMQECVLIFNYNRRGGKAFVDTLLPRLHPENTNGGPLIPFVLEVVEAALLSRIQRLEQRMMELEPRVSMVAL</sequence>
<comment type="similarity">
    <text evidence="2">Belongs to the CorA metal ion transporter (MIT) (TC 1.A.35.5) family.</text>
</comment>
<proteinExistence type="inferred from homology"/>
<organism evidence="10">
    <name type="scientific">Opuntia streptacantha</name>
    <name type="common">Prickly pear cactus</name>
    <name type="synonym">Opuntia cardona</name>
    <dbReference type="NCBI Taxonomy" id="393608"/>
    <lineage>
        <taxon>Eukaryota</taxon>
        <taxon>Viridiplantae</taxon>
        <taxon>Streptophyta</taxon>
        <taxon>Embryophyta</taxon>
        <taxon>Tracheophyta</taxon>
        <taxon>Spermatophyta</taxon>
        <taxon>Magnoliopsida</taxon>
        <taxon>eudicotyledons</taxon>
        <taxon>Gunneridae</taxon>
        <taxon>Pentapetalae</taxon>
        <taxon>Caryophyllales</taxon>
        <taxon>Cactineae</taxon>
        <taxon>Cactaceae</taxon>
        <taxon>Opuntioideae</taxon>
        <taxon>Opuntia</taxon>
    </lineage>
</organism>
<evidence type="ECO:0000256" key="2">
    <source>
        <dbReference type="ARBA" id="ARBA00007535"/>
    </source>
</evidence>
<dbReference type="Pfam" id="PF22099">
    <property type="entry name" value="MRS2-like"/>
    <property type="match status" value="1"/>
</dbReference>
<keyword evidence="8" id="KW-0406">Ion transport</keyword>
<evidence type="ECO:0000256" key="4">
    <source>
        <dbReference type="ARBA" id="ARBA00022692"/>
    </source>
</evidence>
<dbReference type="PANTHER" id="PTHR13890:SF0">
    <property type="entry name" value="MAGNESIUM TRANSPORTER MRS2 HOMOLOG, MITOCHONDRIAL"/>
    <property type="match status" value="1"/>
</dbReference>
<comment type="subcellular location">
    <subcellularLocation>
        <location evidence="1">Membrane</location>
        <topology evidence="1">Multi-pass membrane protein</topology>
    </subcellularLocation>
</comment>
<name>A0A7C9ET51_OPUST</name>